<evidence type="ECO:0000259" key="2">
    <source>
        <dbReference type="Pfam" id="PF02698"/>
    </source>
</evidence>
<evidence type="ECO:0000313" key="4">
    <source>
        <dbReference type="Proteomes" id="UP000245667"/>
    </source>
</evidence>
<dbReference type="PANTHER" id="PTHR30336">
    <property type="entry name" value="INNER MEMBRANE PROTEIN, PROBABLE PERMEASE"/>
    <property type="match status" value="1"/>
</dbReference>
<name>A0A316E6G4_9FLAO</name>
<feature type="domain" description="DUF218" evidence="2">
    <location>
        <begin position="63"/>
        <end position="183"/>
    </location>
</feature>
<dbReference type="AlphaFoldDB" id="A0A316E6G4"/>
<keyword evidence="1" id="KW-0472">Membrane</keyword>
<dbReference type="EMBL" id="QGGQ01000002">
    <property type="protein sequence ID" value="PWK25122.1"/>
    <property type="molecule type" value="Genomic_DNA"/>
</dbReference>
<accession>A0A316E6G4</accession>
<dbReference type="Proteomes" id="UP000245667">
    <property type="component" value="Unassembled WGS sequence"/>
</dbReference>
<protein>
    <submittedName>
        <fullName evidence="3">SanA protein</fullName>
    </submittedName>
</protein>
<dbReference type="CDD" id="cd06259">
    <property type="entry name" value="YdcF-like"/>
    <property type="match status" value="1"/>
</dbReference>
<organism evidence="3 4">
    <name type="scientific">Maribacter polysiphoniae</name>
    <dbReference type="NCBI Taxonomy" id="429344"/>
    <lineage>
        <taxon>Bacteria</taxon>
        <taxon>Pseudomonadati</taxon>
        <taxon>Bacteroidota</taxon>
        <taxon>Flavobacteriia</taxon>
        <taxon>Flavobacteriales</taxon>
        <taxon>Flavobacteriaceae</taxon>
        <taxon>Maribacter</taxon>
    </lineage>
</organism>
<keyword evidence="1" id="KW-0812">Transmembrane</keyword>
<feature type="transmembrane region" description="Helical" evidence="1">
    <location>
        <begin position="20"/>
        <end position="41"/>
    </location>
</feature>
<evidence type="ECO:0000256" key="1">
    <source>
        <dbReference type="SAM" id="Phobius"/>
    </source>
</evidence>
<dbReference type="InterPro" id="IPR003848">
    <property type="entry name" value="DUF218"/>
</dbReference>
<evidence type="ECO:0000313" key="3">
    <source>
        <dbReference type="EMBL" id="PWK25122.1"/>
    </source>
</evidence>
<dbReference type="InterPro" id="IPR051599">
    <property type="entry name" value="Cell_Envelope_Assoc"/>
</dbReference>
<keyword evidence="1" id="KW-1133">Transmembrane helix</keyword>
<dbReference type="Pfam" id="PF02698">
    <property type="entry name" value="DUF218"/>
    <property type="match status" value="1"/>
</dbReference>
<sequence length="225" mass="25277">MLFLFGYLYNMGKVFIKGFFKKIGFLFAGGLLLIFICDMIIESGAKGKTYSSLNTIPKNRVGLVLGTAKKLMGGQPNPYYSNRIKATVELYNSNKIDFVLVSGDNETVYYNEPTTIKKDLIDQGIPQERIYLDYAGFRTLDSMVRANVVFGLESVTVISQKFHNERAIYIAGQKGLDAIGYNALDVPGKGGLKVQIREYFARVKVFIDLLLKTEPKFYGNTIEIK</sequence>
<dbReference type="PANTHER" id="PTHR30336:SF20">
    <property type="entry name" value="DUF218 DOMAIN-CONTAINING PROTEIN"/>
    <property type="match status" value="1"/>
</dbReference>
<proteinExistence type="predicted"/>
<comment type="caution">
    <text evidence="3">The sequence shown here is derived from an EMBL/GenBank/DDBJ whole genome shotgun (WGS) entry which is preliminary data.</text>
</comment>
<reference evidence="3 4" key="1">
    <citation type="submission" date="2018-05" db="EMBL/GenBank/DDBJ databases">
        <title>Genomic Encyclopedia of Archaeal and Bacterial Type Strains, Phase II (KMG-II): from individual species to whole genera.</title>
        <authorList>
            <person name="Goeker M."/>
        </authorList>
    </citation>
    <scope>NUCLEOTIDE SEQUENCE [LARGE SCALE GENOMIC DNA]</scope>
    <source>
        <strain evidence="3 4">DSM 23514</strain>
    </source>
</reference>
<gene>
    <name evidence="3" type="ORF">LX92_01493</name>
</gene>
<dbReference type="GO" id="GO:0005886">
    <property type="term" value="C:plasma membrane"/>
    <property type="evidence" value="ECO:0007669"/>
    <property type="project" value="TreeGrafter"/>
</dbReference>